<evidence type="ECO:0000256" key="8">
    <source>
        <dbReference type="ARBA" id="ARBA00023212"/>
    </source>
</evidence>
<feature type="compositionally biased region" description="Low complexity" evidence="11">
    <location>
        <begin position="756"/>
        <end position="767"/>
    </location>
</feature>
<keyword evidence="6" id="KW-0493">Microtubule</keyword>
<evidence type="ECO:0000256" key="3">
    <source>
        <dbReference type="ARBA" id="ARBA00022473"/>
    </source>
</evidence>
<sequence length="1600" mass="177645">MASMDHRDDLRVSADRIKWWTEVDTWSATGQREDEELVEVLLQGKAPWGFTLRGGVEHREPLVITKVEEGSVAAAVCLQAGDEMVSVNAVCLSGSRQEAISLVKSSHKTLTLVVRRAITVDVVSPRTMPSETEVHVARSFLTKILRSSMRRNRFRQGKNDPGSRPHSWHSSKLTEEESEPAKREATPASVWQPKHEARPKESSTQGDSKHQLTSQLSSVNNMERLERPSHPYPPGRLSPTKYISSTEPLCGPGGRKDSGLSCFSSGSSPPVHDSSTSGRKGTSTENIFFKGLQSEGPQQAERPRYLQPTLGNGGWEGSRAEEQPASRVSISGRPSVGPVWQVPEKKKSQSPPPPPPPLRSDSFAAAKVFPYSEGPNGPAKCKGRSFEKLTENNDLNGLRSHQEKTSEARHSFNPMATKDFLHPNMAADHNHNQLHPNKLFSLSSNDVRQSHYTQLPAHQRQYSDESPLYLQARSAPPTKIQSVGSYYRSLQDLPTNTFSRKQVRHSTTSVASSVANPNLDNEGNNRYYGLASKHSVQNTELQARQGKAEGRRGETEKLHWVNSNDPSSLKTNIKAKYFLPQFQMPHSENKERNSQSHLGNGLHHDNQTSELSVRSCSPEETAKRGEGHSNDMKRHFLTHQSNDHKVSLARHQDPWVPQEDHRISPLKTPLLHSLAQESRTLSERQPATMTTGVMSTQEASDIMSAGSGKSNRRSDRYATSLRNEIQQKRAQLQKSRSAATLTCEAEDEEAEEWRSTKTSTSSGGSFSNTYKDHLKEAQARVLQATSFQRRDLEPLGPEAPVVKTSNGRIRGRKRFPLAKRTHSFSEPDKIDKVGVEGEPQTGSFGERRKFFEAKPAFSRPVRKSSQGKNFNADLGETDKPKERTPTGDAEEAHPSADPNDLSHGHKQVLLEQQRLGTFAEYQATWNKQKKSSEAKAQGRYHSAENILDADAEEKAVCIHERSRSSPSADFYTQNIPSPWRDPHSQQSSYTTRRKTESRLRYQPDHSPQPAPSVPRNEAPLPGLTDHRTKPDSANPSHTTHSLGPRSLSPNPGSQLPQTKGLLPPPRPHLGPETTSSSQEFLAGAQANPAVLQPLSSCSSDTQHQAQNSSASPAPAPASSPHLSRTSGADTSGGGVENEEEKDQLQPPSSSSLFSSWTGALSLPTDRARSPSPQFAPLRLTDKPPAVFMPDDSPLRSENDLKLLAVMDVNSPARKVPVRIVHAESSTEREGRAYLSQSGDTCSVLEPLPCIPSLSATERPASSLFSAYTRQADQDQESVPESNSTGARCSEEDAKREELARDIMGKDKSLVDILDQSGRMTTMDLMEGLFPTEEQILEGALQRRRASSGSRLPTLSPRSMDRREEEDVSISAAASLVPSSSYYNTSAPKAELLIKMKDMQEQLQEQDSEDELDVDLASKKQELISSLAGKLEVLREARHSLQEDVEDNEALGHEVEATVQRLCQPNQLDKFRMFVGDLDKVVSLLLSLSGRLARVENALNSLEEETPPEEKRTLTEKRKLLMRQHEDAKELKENLDRRERLVTGIMEAHLDAESLDDYRHFVKMKSALIIEQRKLEDKIKLGEEQLKCLMDSLPLEQRPLF</sequence>
<dbReference type="GO" id="GO:0043296">
    <property type="term" value="C:apical junction complex"/>
    <property type="evidence" value="ECO:0007669"/>
    <property type="project" value="TreeGrafter"/>
</dbReference>
<feature type="coiled-coil region" evidence="10">
    <location>
        <begin position="1484"/>
        <end position="1540"/>
    </location>
</feature>
<dbReference type="SMART" id="SM00228">
    <property type="entry name" value="PDZ"/>
    <property type="match status" value="1"/>
</dbReference>
<dbReference type="Pfam" id="PF08687">
    <property type="entry name" value="ASD2"/>
    <property type="match status" value="1"/>
</dbReference>
<feature type="region of interest" description="Disordered" evidence="11">
    <location>
        <begin position="1339"/>
        <end position="1363"/>
    </location>
</feature>
<feature type="compositionally biased region" description="Low complexity" evidence="11">
    <location>
        <begin position="1108"/>
        <end position="1120"/>
    </location>
</feature>
<feature type="domain" description="ASD2" evidence="14">
    <location>
        <begin position="1296"/>
        <end position="1593"/>
    </location>
</feature>
<keyword evidence="8" id="KW-0206">Cytoskeleton</keyword>
<dbReference type="CDD" id="cd06750">
    <property type="entry name" value="PDZ_shroom2_3_4-like"/>
    <property type="match status" value="1"/>
</dbReference>
<dbReference type="InterPro" id="IPR014800">
    <property type="entry name" value="ASD1_dom"/>
</dbReference>
<feature type="compositionally biased region" description="Polar residues" evidence="11">
    <location>
        <begin position="1093"/>
        <end position="1107"/>
    </location>
</feature>
<dbReference type="PROSITE" id="PS51307">
    <property type="entry name" value="ASD2"/>
    <property type="match status" value="1"/>
</dbReference>
<evidence type="ECO:0000313" key="16">
    <source>
        <dbReference type="Proteomes" id="UP000694389"/>
    </source>
</evidence>
<dbReference type="GO" id="GO:0016324">
    <property type="term" value="C:apical plasma membrane"/>
    <property type="evidence" value="ECO:0007669"/>
    <property type="project" value="TreeGrafter"/>
</dbReference>
<evidence type="ECO:0000256" key="9">
    <source>
        <dbReference type="PROSITE-ProRule" id="PRU00637"/>
    </source>
</evidence>
<feature type="compositionally biased region" description="Low complexity" evidence="11">
    <location>
        <begin position="1144"/>
        <end position="1155"/>
    </location>
</feature>
<dbReference type="InterPro" id="IPR036034">
    <property type="entry name" value="PDZ_sf"/>
</dbReference>
<gene>
    <name evidence="15" type="primary">LOC127378607</name>
</gene>
<keyword evidence="5" id="KW-0597">Phosphoprotein</keyword>
<dbReference type="Pfam" id="PF08688">
    <property type="entry name" value="ASD1"/>
    <property type="match status" value="2"/>
</dbReference>
<feature type="region of interest" description="Disordered" evidence="11">
    <location>
        <begin position="956"/>
        <end position="1185"/>
    </location>
</feature>
<feature type="compositionally biased region" description="Polar residues" evidence="11">
    <location>
        <begin position="1346"/>
        <end position="1356"/>
    </location>
</feature>
<dbReference type="Gene3D" id="2.30.42.10">
    <property type="match status" value="1"/>
</dbReference>
<dbReference type="PROSITE" id="PS51306">
    <property type="entry name" value="ASD1"/>
    <property type="match status" value="1"/>
</dbReference>
<feature type="region of interest" description="Disordered" evidence="11">
    <location>
        <begin position="500"/>
        <end position="522"/>
    </location>
</feature>
<evidence type="ECO:0000256" key="6">
    <source>
        <dbReference type="ARBA" id="ARBA00022701"/>
    </source>
</evidence>
<evidence type="ECO:0000256" key="7">
    <source>
        <dbReference type="ARBA" id="ARBA00023203"/>
    </source>
</evidence>
<dbReference type="InterPro" id="IPR027685">
    <property type="entry name" value="Shroom_fam"/>
</dbReference>
<feature type="region of interest" description="Disordered" evidence="11">
    <location>
        <begin position="587"/>
        <end position="631"/>
    </location>
</feature>
<feature type="compositionally biased region" description="Basic and acidic residues" evidence="11">
    <location>
        <begin position="620"/>
        <end position="631"/>
    </location>
</feature>
<proteinExistence type="inferred from homology"/>
<feature type="region of interest" description="Disordered" evidence="11">
    <location>
        <begin position="729"/>
        <end position="767"/>
    </location>
</feature>
<keyword evidence="3" id="KW-0217">Developmental protein</keyword>
<dbReference type="Ensembl" id="ENSDLAT00005055626.2">
    <property type="protein sequence ID" value="ENSDLAP00005052270.2"/>
    <property type="gene ID" value="ENSDLAG00005022600.2"/>
</dbReference>
<dbReference type="InterPro" id="IPR001478">
    <property type="entry name" value="PDZ"/>
</dbReference>
<evidence type="ECO:0000256" key="4">
    <source>
        <dbReference type="ARBA" id="ARBA00022490"/>
    </source>
</evidence>
<dbReference type="FunFam" id="2.30.42.10:FF:000100">
    <property type="entry name" value="Shroom family member 2"/>
    <property type="match status" value="1"/>
</dbReference>
<reference evidence="15" key="1">
    <citation type="submission" date="2025-08" db="UniProtKB">
        <authorList>
            <consortium name="Ensembl"/>
        </authorList>
    </citation>
    <scope>IDENTIFICATION</scope>
</reference>
<keyword evidence="4" id="KW-0963">Cytoplasm</keyword>
<feature type="compositionally biased region" description="Polar residues" evidence="11">
    <location>
        <begin position="202"/>
        <end position="221"/>
    </location>
</feature>
<feature type="domain" description="PDZ" evidence="12">
    <location>
        <begin position="37"/>
        <end position="118"/>
    </location>
</feature>
<comment type="subcellular location">
    <subcellularLocation>
        <location evidence="1">Cytoplasm</location>
        <location evidence="1">Cytoskeleton</location>
    </subcellularLocation>
</comment>
<evidence type="ECO:0000313" key="15">
    <source>
        <dbReference type="Ensembl" id="ENSDLAP00005052270.2"/>
    </source>
</evidence>
<feature type="compositionally biased region" description="Low complexity" evidence="11">
    <location>
        <begin position="259"/>
        <end position="278"/>
    </location>
</feature>
<protein>
    <recommendedName>
        <fullName evidence="17">Protein Shroom2</fullName>
    </recommendedName>
</protein>
<dbReference type="GeneTree" id="ENSGT00940000155212"/>
<feature type="domain" description="ASD1" evidence="13">
    <location>
        <begin position="774"/>
        <end position="834"/>
    </location>
</feature>
<evidence type="ECO:0000256" key="10">
    <source>
        <dbReference type="SAM" id="Coils"/>
    </source>
</evidence>
<dbReference type="GO" id="GO:0005912">
    <property type="term" value="C:adherens junction"/>
    <property type="evidence" value="ECO:0007669"/>
    <property type="project" value="TreeGrafter"/>
</dbReference>
<feature type="region of interest" description="Disordered" evidence="11">
    <location>
        <begin position="1268"/>
        <end position="1294"/>
    </location>
</feature>
<dbReference type="SUPFAM" id="SSF50156">
    <property type="entry name" value="PDZ domain-like"/>
    <property type="match status" value="1"/>
</dbReference>
<dbReference type="GO" id="GO:0005874">
    <property type="term" value="C:microtubule"/>
    <property type="evidence" value="ECO:0007669"/>
    <property type="project" value="UniProtKB-KW"/>
</dbReference>
<evidence type="ECO:0000256" key="1">
    <source>
        <dbReference type="ARBA" id="ARBA00004245"/>
    </source>
</evidence>
<evidence type="ECO:0000256" key="5">
    <source>
        <dbReference type="ARBA" id="ARBA00022553"/>
    </source>
</evidence>
<feature type="compositionally biased region" description="Basic and acidic residues" evidence="11">
    <location>
        <begin position="876"/>
        <end position="894"/>
    </location>
</feature>
<name>A0A8C4I653_DICLA</name>
<evidence type="ECO:0000256" key="2">
    <source>
        <dbReference type="ARBA" id="ARBA00006469"/>
    </source>
</evidence>
<evidence type="ECO:0000259" key="13">
    <source>
        <dbReference type="PROSITE" id="PS51306"/>
    </source>
</evidence>
<dbReference type="GO" id="GO:0030864">
    <property type="term" value="C:cortical actin cytoskeleton"/>
    <property type="evidence" value="ECO:0007669"/>
    <property type="project" value="TreeGrafter"/>
</dbReference>
<feature type="compositionally biased region" description="Polar residues" evidence="11">
    <location>
        <begin position="729"/>
        <end position="740"/>
    </location>
</feature>
<reference evidence="15" key="2">
    <citation type="submission" date="2025-09" db="UniProtKB">
        <authorList>
            <consortium name="Ensembl"/>
        </authorList>
    </citation>
    <scope>IDENTIFICATION</scope>
</reference>
<feature type="compositionally biased region" description="Polar residues" evidence="11">
    <location>
        <begin position="1031"/>
        <end position="1057"/>
    </location>
</feature>
<dbReference type="PANTHER" id="PTHR15012">
    <property type="entry name" value="APICAL PROTEIN/SHROOM-RELATED"/>
    <property type="match status" value="1"/>
</dbReference>
<dbReference type="GO" id="GO:0007015">
    <property type="term" value="P:actin filament organization"/>
    <property type="evidence" value="ECO:0007669"/>
    <property type="project" value="TreeGrafter"/>
</dbReference>
<dbReference type="Pfam" id="PF00595">
    <property type="entry name" value="PDZ"/>
    <property type="match status" value="1"/>
</dbReference>
<organism evidence="15 16">
    <name type="scientific">Dicentrarchus labrax</name>
    <name type="common">European seabass</name>
    <name type="synonym">Morone labrax</name>
    <dbReference type="NCBI Taxonomy" id="13489"/>
    <lineage>
        <taxon>Eukaryota</taxon>
        <taxon>Metazoa</taxon>
        <taxon>Chordata</taxon>
        <taxon>Craniata</taxon>
        <taxon>Vertebrata</taxon>
        <taxon>Euteleostomi</taxon>
        <taxon>Actinopterygii</taxon>
        <taxon>Neopterygii</taxon>
        <taxon>Teleostei</taxon>
        <taxon>Neoteleostei</taxon>
        <taxon>Acanthomorphata</taxon>
        <taxon>Eupercaria</taxon>
        <taxon>Moronidae</taxon>
        <taxon>Dicentrarchus</taxon>
    </lineage>
</organism>
<comment type="similarity">
    <text evidence="2">Belongs to the shroom family.</text>
</comment>
<dbReference type="PANTHER" id="PTHR15012:SF38">
    <property type="entry name" value="PROTEIN SHROOM2-LIKE ISOFORM X1"/>
    <property type="match status" value="1"/>
</dbReference>
<dbReference type="PROSITE" id="PS50106">
    <property type="entry name" value="PDZ"/>
    <property type="match status" value="1"/>
</dbReference>
<keyword evidence="10" id="KW-0175">Coiled coil</keyword>
<feature type="compositionally biased region" description="Polar residues" evidence="11">
    <location>
        <begin position="1268"/>
        <end position="1286"/>
    </location>
</feature>
<keyword evidence="16" id="KW-1185">Reference proteome</keyword>
<dbReference type="GO" id="GO:0051015">
    <property type="term" value="F:actin filament binding"/>
    <property type="evidence" value="ECO:0007669"/>
    <property type="project" value="InterPro"/>
</dbReference>
<feature type="compositionally biased region" description="Basic and acidic residues" evidence="11">
    <location>
        <begin position="172"/>
        <end position="185"/>
    </location>
</feature>
<keyword evidence="7 9" id="KW-0009">Actin-binding</keyword>
<evidence type="ECO:0000256" key="11">
    <source>
        <dbReference type="SAM" id="MobiDB-lite"/>
    </source>
</evidence>
<feature type="coiled-coil region" evidence="10">
    <location>
        <begin position="1388"/>
        <end position="1450"/>
    </location>
</feature>
<evidence type="ECO:0000259" key="14">
    <source>
        <dbReference type="PROSITE" id="PS51307"/>
    </source>
</evidence>
<feature type="compositionally biased region" description="Polar residues" evidence="11">
    <location>
        <begin position="964"/>
        <end position="976"/>
    </location>
</feature>
<dbReference type="Gene3D" id="6.10.250.3120">
    <property type="match status" value="1"/>
</dbReference>
<evidence type="ECO:0000259" key="12">
    <source>
        <dbReference type="PROSITE" id="PS50106"/>
    </source>
</evidence>
<accession>A0A8C4I653</accession>
<feature type="compositionally biased region" description="Basic and acidic residues" evidence="11">
    <location>
        <begin position="993"/>
        <end position="1003"/>
    </location>
</feature>
<dbReference type="Proteomes" id="UP000694389">
    <property type="component" value="Unassembled WGS sequence"/>
</dbReference>
<feature type="region of interest" description="Disordered" evidence="11">
    <location>
        <begin position="151"/>
        <end position="364"/>
    </location>
</feature>
<feature type="region of interest" description="Disordered" evidence="11">
    <location>
        <begin position="852"/>
        <end position="911"/>
    </location>
</feature>
<dbReference type="InterPro" id="IPR014799">
    <property type="entry name" value="ASD2_dom"/>
</dbReference>
<evidence type="ECO:0008006" key="17">
    <source>
        <dbReference type="Google" id="ProtNLM"/>
    </source>
</evidence>